<sequence length="476" mass="54392">MMASLVGMFTQSRRRAVKSESSNKEGGKGQVVRYQRRKDGLVVASAESRYGKACGKVLDVRGGWGRACLPMRCCARGGVGLPSLGEVSQSELGMQIVSRRRLRVFSGIGIKEGDPVQKSHLRLGGWISGYPRKPFADRWHGLLGVPLGRLENMGFGIKWRKWIIACFISSTVSVIINGTSSNEFPMEKGLRQGDRFSVNFLPNRGRMLTFNGGGSERERVFKRRKMREEERYDFTSSIHGQCRNFWNMVLGLRMNMAKSQILAVGRKFKVELELWVVREEIYLFCILAYRWEELLVGGSVIEKMRNKPSTWKARAISFGGRQTLAKSVFCNVSLYCFSLFRSMVKTNWGLHAKWWLRFRVESGALWVSVIRTIYGAHGGLNGLGGEGRNLTLVWEKKEIDIMGIPFLDSFKKVVGDGVGTKLWEDRWIHDRKLKEMFARPYRLELFKRTTIAERVHFIGEDSIEEDYEVLEINLTN</sequence>
<dbReference type="PANTHER" id="PTHR33116">
    <property type="entry name" value="REVERSE TRANSCRIPTASE ZINC-BINDING DOMAIN-CONTAINING PROTEIN-RELATED-RELATED"/>
    <property type="match status" value="1"/>
</dbReference>
<organism evidence="2 3">
    <name type="scientific">Centaurea solstitialis</name>
    <name type="common">yellow star-thistle</name>
    <dbReference type="NCBI Taxonomy" id="347529"/>
    <lineage>
        <taxon>Eukaryota</taxon>
        <taxon>Viridiplantae</taxon>
        <taxon>Streptophyta</taxon>
        <taxon>Embryophyta</taxon>
        <taxon>Tracheophyta</taxon>
        <taxon>Spermatophyta</taxon>
        <taxon>Magnoliopsida</taxon>
        <taxon>eudicotyledons</taxon>
        <taxon>Gunneridae</taxon>
        <taxon>Pentapetalae</taxon>
        <taxon>asterids</taxon>
        <taxon>campanulids</taxon>
        <taxon>Asterales</taxon>
        <taxon>Asteraceae</taxon>
        <taxon>Carduoideae</taxon>
        <taxon>Cardueae</taxon>
        <taxon>Centaureinae</taxon>
        <taxon>Centaurea</taxon>
    </lineage>
</organism>
<feature type="compositionally biased region" description="Basic and acidic residues" evidence="1">
    <location>
        <begin position="17"/>
        <end position="27"/>
    </location>
</feature>
<feature type="region of interest" description="Disordered" evidence="1">
    <location>
        <begin position="1"/>
        <end position="30"/>
    </location>
</feature>
<name>A0AA38T670_9ASTR</name>
<evidence type="ECO:0000313" key="3">
    <source>
        <dbReference type="Proteomes" id="UP001172457"/>
    </source>
</evidence>
<keyword evidence="3" id="KW-1185">Reference proteome</keyword>
<evidence type="ECO:0000313" key="2">
    <source>
        <dbReference type="EMBL" id="KAJ9549266.1"/>
    </source>
</evidence>
<feature type="non-terminal residue" evidence="2">
    <location>
        <position position="1"/>
    </location>
</feature>
<protein>
    <submittedName>
        <fullName evidence="2">Uncharacterized protein</fullName>
    </submittedName>
</protein>
<gene>
    <name evidence="2" type="ORF">OSB04_021809</name>
</gene>
<dbReference type="PANTHER" id="PTHR33116:SF78">
    <property type="entry name" value="OS12G0587133 PROTEIN"/>
    <property type="match status" value="1"/>
</dbReference>
<dbReference type="Proteomes" id="UP001172457">
    <property type="component" value="Chromosome 5"/>
</dbReference>
<proteinExistence type="predicted"/>
<reference evidence="2" key="1">
    <citation type="submission" date="2023-03" db="EMBL/GenBank/DDBJ databases">
        <title>Chromosome-scale reference genome and RAD-based genetic map of yellow starthistle (Centaurea solstitialis) reveal putative structural variation and QTLs associated with invader traits.</title>
        <authorList>
            <person name="Reatini B."/>
            <person name="Cang F.A."/>
            <person name="Jiang Q."/>
            <person name="Mckibben M.T.W."/>
            <person name="Barker M.S."/>
            <person name="Rieseberg L.H."/>
            <person name="Dlugosch K.M."/>
        </authorList>
    </citation>
    <scope>NUCLEOTIDE SEQUENCE</scope>
    <source>
        <strain evidence="2">CAN-66</strain>
        <tissue evidence="2">Leaf</tissue>
    </source>
</reference>
<evidence type="ECO:0000256" key="1">
    <source>
        <dbReference type="SAM" id="MobiDB-lite"/>
    </source>
</evidence>
<comment type="caution">
    <text evidence="2">The sequence shown here is derived from an EMBL/GenBank/DDBJ whole genome shotgun (WGS) entry which is preliminary data.</text>
</comment>
<dbReference type="EMBL" id="JARYMX010000005">
    <property type="protein sequence ID" value="KAJ9549266.1"/>
    <property type="molecule type" value="Genomic_DNA"/>
</dbReference>
<accession>A0AA38T670</accession>
<dbReference type="AlphaFoldDB" id="A0AA38T670"/>